<dbReference type="RefSeq" id="WP_342697254.1">
    <property type="nucleotide sequence ID" value="NZ_JBCGDO010000075.1"/>
</dbReference>
<reference evidence="1 2" key="1">
    <citation type="submission" date="2024-03" db="EMBL/GenBank/DDBJ databases">
        <title>Two novel species of the genus Flavobacterium exhibiting potentially degradation of complex polysaccharides.</title>
        <authorList>
            <person name="Lian X."/>
        </authorList>
    </citation>
    <scope>NUCLEOTIDE SEQUENCE [LARGE SCALE GENOMIC DNA]</scope>
    <source>
        <strain evidence="2">j3</strain>
    </source>
</reference>
<proteinExistence type="predicted"/>
<evidence type="ECO:0008006" key="3">
    <source>
        <dbReference type="Google" id="ProtNLM"/>
    </source>
</evidence>
<accession>A0ABU9N9A1</accession>
<dbReference type="Proteomes" id="UP001460072">
    <property type="component" value="Unassembled WGS sequence"/>
</dbReference>
<organism evidence="1 2">
    <name type="scientific">Flavobacterium aureirubrum</name>
    <dbReference type="NCBI Taxonomy" id="3133147"/>
    <lineage>
        <taxon>Bacteria</taxon>
        <taxon>Pseudomonadati</taxon>
        <taxon>Bacteroidota</taxon>
        <taxon>Flavobacteriia</taxon>
        <taxon>Flavobacteriales</taxon>
        <taxon>Flavobacteriaceae</taxon>
        <taxon>Flavobacterium</taxon>
    </lineage>
</organism>
<evidence type="ECO:0000313" key="2">
    <source>
        <dbReference type="Proteomes" id="UP001460072"/>
    </source>
</evidence>
<keyword evidence="2" id="KW-1185">Reference proteome</keyword>
<gene>
    <name evidence="1" type="ORF">WFZ85_16000</name>
</gene>
<name>A0ABU9N9A1_9FLAO</name>
<sequence>LLCSGYIQVSSHSVRKSKIKNIIMKKQILLLITFSIFFISCNKTENKTTEFLKKYDKIRLISYNKHRNVYRPKNELKIEKDTINIPNIKVIDNIILDKYFSRKIAEVLLSTEKECLVADCYNPRHLILFYKQNKIVDFYEFCAECGGSRQSKNINFPDLCANKGNRIIEVFKEMKMKNDGEETENYKYF</sequence>
<feature type="non-terminal residue" evidence="1">
    <location>
        <position position="1"/>
    </location>
</feature>
<protein>
    <recommendedName>
        <fullName evidence="3">Lipoprotein</fullName>
    </recommendedName>
</protein>
<evidence type="ECO:0000313" key="1">
    <source>
        <dbReference type="EMBL" id="MEM0544093.1"/>
    </source>
</evidence>
<dbReference type="EMBL" id="JBCGDO010000075">
    <property type="protein sequence ID" value="MEM0544093.1"/>
    <property type="molecule type" value="Genomic_DNA"/>
</dbReference>
<comment type="caution">
    <text evidence="1">The sequence shown here is derived from an EMBL/GenBank/DDBJ whole genome shotgun (WGS) entry which is preliminary data.</text>
</comment>